<dbReference type="AlphaFoldDB" id="A0A9P8C133"/>
<feature type="region of interest" description="Disordered" evidence="1">
    <location>
        <begin position="339"/>
        <end position="360"/>
    </location>
</feature>
<evidence type="ECO:0000313" key="3">
    <source>
        <dbReference type="Proteomes" id="UP000824998"/>
    </source>
</evidence>
<evidence type="ECO:0000313" key="2">
    <source>
        <dbReference type="EMBL" id="KAG9230038.1"/>
    </source>
</evidence>
<proteinExistence type="predicted"/>
<gene>
    <name evidence="2" type="ORF">BJ875DRAFT_386025</name>
</gene>
<evidence type="ECO:0000256" key="1">
    <source>
        <dbReference type="SAM" id="MobiDB-lite"/>
    </source>
</evidence>
<name>A0A9P8C133_9HELO</name>
<feature type="region of interest" description="Disordered" evidence="1">
    <location>
        <begin position="1"/>
        <end position="28"/>
    </location>
</feature>
<dbReference type="OrthoDB" id="5407653at2759"/>
<protein>
    <submittedName>
        <fullName evidence="2">Uncharacterized protein</fullName>
    </submittedName>
</protein>
<accession>A0A9P8C133</accession>
<feature type="non-terminal residue" evidence="2">
    <location>
        <position position="1"/>
    </location>
</feature>
<dbReference type="Proteomes" id="UP000824998">
    <property type="component" value="Unassembled WGS sequence"/>
</dbReference>
<dbReference type="EMBL" id="MU251707">
    <property type="protein sequence ID" value="KAG9230038.1"/>
    <property type="molecule type" value="Genomic_DNA"/>
</dbReference>
<sequence length="520" mass="58825">PRKLPPQTPVRFPKCTPRLDEESRSHPASTKLLVPLLQSIHRPADIRLSHFEALGLHVIPDSKPQDIIPEEGYLPPVEAWNTIDADNLPEANDATRNLLNNGNLSPGVQTYRERQSELQIDNTAAFRSIRRIPSPSGESAVRLGNAYEFFKNLEYFSSYWDDTSLPLKEEKIDETSSEPQSSSDESKDEAPMPTLPSYLRTHQKEGNGSQLPPEYRQNLINAFVKLIAYDFGCNVSIPRSEPRLHLFPPNTSPPSYFNSSARFIFRTPTDRMSARNGIIEGPVAAISCRASTVFATEVESRLDLAREVVVALLTAQHRAREGTSEKRFGKGEWWTAKPRWGGGPGGPIEKPVTEPTPSRDVRSIADETRRIFGLNSSSPNKRSKKLKDGNMQIYENYRKMIPPSANWDRLTRYIKIGKEVPGYGYDDIFLLSALNHHVSIIRVRVPEGLLSVLDGQAGEWDRVEMWRSKWYDLFLADQRIEAFQIVWGMVAYQMRSGIEKALPLPERKGNKSPEKMDTTT</sequence>
<reference evidence="2" key="1">
    <citation type="journal article" date="2021" name="IMA Fungus">
        <title>Genomic characterization of three marine fungi, including Emericellopsis atlantica sp. nov. with signatures of a generalist lifestyle and marine biomass degradation.</title>
        <authorList>
            <person name="Hagestad O.C."/>
            <person name="Hou L."/>
            <person name="Andersen J.H."/>
            <person name="Hansen E.H."/>
            <person name="Altermark B."/>
            <person name="Li C."/>
            <person name="Kuhnert E."/>
            <person name="Cox R.J."/>
            <person name="Crous P.W."/>
            <person name="Spatafora J.W."/>
            <person name="Lail K."/>
            <person name="Amirebrahimi M."/>
            <person name="Lipzen A."/>
            <person name="Pangilinan J."/>
            <person name="Andreopoulos W."/>
            <person name="Hayes R.D."/>
            <person name="Ng V."/>
            <person name="Grigoriev I.V."/>
            <person name="Jackson S.A."/>
            <person name="Sutton T.D.S."/>
            <person name="Dobson A.D.W."/>
            <person name="Rama T."/>
        </authorList>
    </citation>
    <scope>NUCLEOTIDE SEQUENCE</scope>
    <source>
        <strain evidence="2">TRa018bII</strain>
    </source>
</reference>
<feature type="region of interest" description="Disordered" evidence="1">
    <location>
        <begin position="170"/>
        <end position="212"/>
    </location>
</feature>
<organism evidence="2 3">
    <name type="scientific">Amylocarpus encephaloides</name>
    <dbReference type="NCBI Taxonomy" id="45428"/>
    <lineage>
        <taxon>Eukaryota</taxon>
        <taxon>Fungi</taxon>
        <taxon>Dikarya</taxon>
        <taxon>Ascomycota</taxon>
        <taxon>Pezizomycotina</taxon>
        <taxon>Leotiomycetes</taxon>
        <taxon>Helotiales</taxon>
        <taxon>Helotiales incertae sedis</taxon>
        <taxon>Amylocarpus</taxon>
    </lineage>
</organism>
<keyword evidence="3" id="KW-1185">Reference proteome</keyword>
<comment type="caution">
    <text evidence="2">The sequence shown here is derived from an EMBL/GenBank/DDBJ whole genome shotgun (WGS) entry which is preliminary data.</text>
</comment>